<keyword evidence="2" id="KW-1185">Reference proteome</keyword>
<dbReference type="OrthoDB" id="10270801at2759"/>
<dbReference type="Proteomes" id="UP000237000">
    <property type="component" value="Unassembled WGS sequence"/>
</dbReference>
<dbReference type="EMBL" id="JXTC01000048">
    <property type="protein sequence ID" value="PON94821.1"/>
    <property type="molecule type" value="Genomic_DNA"/>
</dbReference>
<name>A0A2P5FAL1_TREOI</name>
<comment type="caution">
    <text evidence="1">The sequence shown here is derived from an EMBL/GenBank/DDBJ whole genome shotgun (WGS) entry which is preliminary data.</text>
</comment>
<proteinExistence type="predicted"/>
<dbReference type="AlphaFoldDB" id="A0A2P5FAL1"/>
<reference evidence="2" key="1">
    <citation type="submission" date="2016-06" db="EMBL/GenBank/DDBJ databases">
        <title>Parallel loss of symbiosis genes in relatives of nitrogen-fixing non-legume Parasponia.</title>
        <authorList>
            <person name="Van Velzen R."/>
            <person name="Holmer R."/>
            <person name="Bu F."/>
            <person name="Rutten L."/>
            <person name="Van Zeijl A."/>
            <person name="Liu W."/>
            <person name="Santuari L."/>
            <person name="Cao Q."/>
            <person name="Sharma T."/>
            <person name="Shen D."/>
            <person name="Roswanjaya Y."/>
            <person name="Wardhani T."/>
            <person name="Kalhor M.S."/>
            <person name="Jansen J."/>
            <person name="Van den Hoogen J."/>
            <person name="Gungor B."/>
            <person name="Hartog M."/>
            <person name="Hontelez J."/>
            <person name="Verver J."/>
            <person name="Yang W.-C."/>
            <person name="Schijlen E."/>
            <person name="Repin R."/>
            <person name="Schilthuizen M."/>
            <person name="Schranz E."/>
            <person name="Heidstra R."/>
            <person name="Miyata K."/>
            <person name="Fedorova E."/>
            <person name="Kohlen W."/>
            <person name="Bisseling T."/>
            <person name="Smit S."/>
            <person name="Geurts R."/>
        </authorList>
    </citation>
    <scope>NUCLEOTIDE SEQUENCE [LARGE SCALE GENOMIC DNA]</scope>
    <source>
        <strain evidence="2">cv. RG33-2</strain>
    </source>
</reference>
<protein>
    <submittedName>
        <fullName evidence="1">Uncharacterized protein</fullName>
    </submittedName>
</protein>
<evidence type="ECO:0000313" key="2">
    <source>
        <dbReference type="Proteomes" id="UP000237000"/>
    </source>
</evidence>
<organism evidence="1 2">
    <name type="scientific">Trema orientale</name>
    <name type="common">Charcoal tree</name>
    <name type="synonym">Celtis orientalis</name>
    <dbReference type="NCBI Taxonomy" id="63057"/>
    <lineage>
        <taxon>Eukaryota</taxon>
        <taxon>Viridiplantae</taxon>
        <taxon>Streptophyta</taxon>
        <taxon>Embryophyta</taxon>
        <taxon>Tracheophyta</taxon>
        <taxon>Spermatophyta</taxon>
        <taxon>Magnoliopsida</taxon>
        <taxon>eudicotyledons</taxon>
        <taxon>Gunneridae</taxon>
        <taxon>Pentapetalae</taxon>
        <taxon>rosids</taxon>
        <taxon>fabids</taxon>
        <taxon>Rosales</taxon>
        <taxon>Cannabaceae</taxon>
        <taxon>Trema</taxon>
    </lineage>
</organism>
<sequence length="49" mass="5680">MELSADHFEERCTSSKVKCPLMAEHELRSGCIFTGVVFRMEWNLRSLFG</sequence>
<dbReference type="InParanoid" id="A0A2P5FAL1"/>
<gene>
    <name evidence="1" type="ORF">TorRG33x02_093340</name>
</gene>
<evidence type="ECO:0000313" key="1">
    <source>
        <dbReference type="EMBL" id="PON94821.1"/>
    </source>
</evidence>
<accession>A0A2P5FAL1</accession>